<evidence type="ECO:0000313" key="9">
    <source>
        <dbReference type="Proteomes" id="UP000422108"/>
    </source>
</evidence>
<dbReference type="Pfam" id="PF00535">
    <property type="entry name" value="Glycos_transf_2"/>
    <property type="match status" value="1"/>
</dbReference>
<dbReference type="InterPro" id="IPR029044">
    <property type="entry name" value="Nucleotide-diphossugar_trans"/>
</dbReference>
<feature type="domain" description="Glycosyltransferase 2-like" evidence="6">
    <location>
        <begin position="12"/>
        <end position="179"/>
    </location>
</feature>
<evidence type="ECO:0000259" key="6">
    <source>
        <dbReference type="Pfam" id="PF00535"/>
    </source>
</evidence>
<keyword evidence="2 5" id="KW-0812">Transmembrane</keyword>
<dbReference type="EMBL" id="AP021879">
    <property type="protein sequence ID" value="BBO91328.1"/>
    <property type="molecule type" value="Genomic_DNA"/>
</dbReference>
<evidence type="ECO:0000313" key="8">
    <source>
        <dbReference type="EMBL" id="BBO91328.1"/>
    </source>
</evidence>
<dbReference type="InterPro" id="IPR001173">
    <property type="entry name" value="Glyco_trans_2-like"/>
</dbReference>
<accession>A0A5K8AFN7</accession>
<dbReference type="InterPro" id="IPR007267">
    <property type="entry name" value="GtrA_DPMS_TM"/>
</dbReference>
<dbReference type="Gene3D" id="3.90.550.10">
    <property type="entry name" value="Spore Coat Polysaccharide Biosynthesis Protein SpsA, Chain A"/>
    <property type="match status" value="1"/>
</dbReference>
<dbReference type="Pfam" id="PF04138">
    <property type="entry name" value="GtrA_DPMS_TM"/>
    <property type="match status" value="1"/>
</dbReference>
<dbReference type="AlphaFoldDB" id="A0A5K8AFN7"/>
<feature type="transmembrane region" description="Helical" evidence="5">
    <location>
        <begin position="312"/>
        <end position="330"/>
    </location>
</feature>
<dbReference type="PANTHER" id="PTHR48090">
    <property type="entry name" value="UNDECAPRENYL-PHOSPHATE 4-DEOXY-4-FORMAMIDO-L-ARABINOSE TRANSFERASE-RELATED"/>
    <property type="match status" value="1"/>
</dbReference>
<reference evidence="8 9" key="1">
    <citation type="submission" date="2019-11" db="EMBL/GenBank/DDBJ databases">
        <title>Comparative genomics of hydrocarbon-degrading Desulfosarcina strains.</title>
        <authorList>
            <person name="Watanabe M."/>
            <person name="Kojima H."/>
            <person name="Fukui M."/>
        </authorList>
    </citation>
    <scope>NUCLEOTIDE SEQUENCE [LARGE SCALE GENOMIC DNA]</scope>
    <source>
        <strain evidence="9">oXyS1</strain>
    </source>
</reference>
<comment type="subcellular location">
    <subcellularLocation>
        <location evidence="1">Membrane</location>
        <topology evidence="1">Multi-pass membrane protein</topology>
    </subcellularLocation>
</comment>
<dbReference type="SUPFAM" id="SSF53448">
    <property type="entry name" value="Nucleotide-diphospho-sugar transferases"/>
    <property type="match status" value="1"/>
</dbReference>
<keyword evidence="9" id="KW-1185">Reference proteome</keyword>
<evidence type="ECO:0000259" key="7">
    <source>
        <dbReference type="Pfam" id="PF04138"/>
    </source>
</evidence>
<keyword evidence="4 5" id="KW-0472">Membrane</keyword>
<dbReference type="GO" id="GO:0000271">
    <property type="term" value="P:polysaccharide biosynthetic process"/>
    <property type="evidence" value="ECO:0007669"/>
    <property type="project" value="InterPro"/>
</dbReference>
<dbReference type="RefSeq" id="WP_155312268.1">
    <property type="nucleotide sequence ID" value="NZ_AP021879.1"/>
</dbReference>
<keyword evidence="3 5" id="KW-1133">Transmembrane helix</keyword>
<evidence type="ECO:0000256" key="3">
    <source>
        <dbReference type="ARBA" id="ARBA00022989"/>
    </source>
</evidence>
<evidence type="ECO:0000256" key="4">
    <source>
        <dbReference type="ARBA" id="ARBA00023136"/>
    </source>
</evidence>
<name>A0A5K8AFN7_9BACT</name>
<dbReference type="GO" id="GO:0016020">
    <property type="term" value="C:membrane"/>
    <property type="evidence" value="ECO:0007669"/>
    <property type="project" value="UniProtKB-SubCell"/>
</dbReference>
<feature type="transmembrane region" description="Helical" evidence="5">
    <location>
        <begin position="248"/>
        <end position="270"/>
    </location>
</feature>
<evidence type="ECO:0008006" key="10">
    <source>
        <dbReference type="Google" id="ProtNLM"/>
    </source>
</evidence>
<dbReference type="Proteomes" id="UP000422108">
    <property type="component" value="Chromosome"/>
</dbReference>
<organism evidence="8 9">
    <name type="scientific">Desulfosarcina ovata subsp. ovata</name>
    <dbReference type="NCBI Taxonomy" id="2752305"/>
    <lineage>
        <taxon>Bacteria</taxon>
        <taxon>Pseudomonadati</taxon>
        <taxon>Thermodesulfobacteriota</taxon>
        <taxon>Desulfobacteria</taxon>
        <taxon>Desulfobacterales</taxon>
        <taxon>Desulfosarcinaceae</taxon>
        <taxon>Desulfosarcina</taxon>
    </lineage>
</organism>
<dbReference type="CDD" id="cd04179">
    <property type="entry name" value="DPM_DPG-synthase_like"/>
    <property type="match status" value="1"/>
</dbReference>
<feature type="domain" description="GtrA/DPMS transmembrane" evidence="7">
    <location>
        <begin position="251"/>
        <end position="364"/>
    </location>
</feature>
<proteinExistence type="predicted"/>
<feature type="transmembrane region" description="Helical" evidence="5">
    <location>
        <begin position="336"/>
        <end position="357"/>
    </location>
</feature>
<feature type="transmembrane region" description="Helical" evidence="5">
    <location>
        <begin position="282"/>
        <end position="300"/>
    </location>
</feature>
<protein>
    <recommendedName>
        <fullName evidence="10">Glycosyl transferase</fullName>
    </recommendedName>
</protein>
<evidence type="ECO:0000256" key="2">
    <source>
        <dbReference type="ARBA" id="ARBA00022692"/>
    </source>
</evidence>
<evidence type="ECO:0000256" key="5">
    <source>
        <dbReference type="SAM" id="Phobius"/>
    </source>
</evidence>
<gene>
    <name evidence="8" type="ORF">DSCOOX_45080</name>
</gene>
<dbReference type="InterPro" id="IPR050256">
    <property type="entry name" value="Glycosyltransferase_2"/>
</dbReference>
<sequence>MRAIQAGPVKLSVIIPCYNEEATLRLCVDRVLEVKDDNLKIEIIIVDDASSDNSLLIARELAQRHEKEILVLKHKINKGKGAALKTGFQNATGDFVAIQDADLEYDPMDLKMLLLPLRDNRADVVIGSRFLSSGAHRVLYFWHSIGNRFLTLMSNMFTDLNLTDMESCYKVFKREIIQRIDLKENRFGFEPEVVAKVAQMRVRIFEIGISYSGRTYEEGKKIGVKDGFRALYCILKYNAHKAPLPMQFLIYLAIGGVAAMFNLFLFLSLYHAGIKVSLCAPVAFISAAIINYVLCIFILFKHQVRWKAPMEMLTYMGVVGGVACVDLMAVKYLLNWGASPVIAKLSATGLALLLNFLGRRFIVFPEKGSGPWRPQER</sequence>
<dbReference type="PANTHER" id="PTHR48090:SF7">
    <property type="entry name" value="RFBJ PROTEIN"/>
    <property type="match status" value="1"/>
</dbReference>
<evidence type="ECO:0000256" key="1">
    <source>
        <dbReference type="ARBA" id="ARBA00004141"/>
    </source>
</evidence>